<dbReference type="AlphaFoldDB" id="G2P858"/>
<sequence length="599" mass="64491">MTSCLSGRVAARALRAKFDQILPHLDERRRRLYLASEATVLGRGGIVRVAAVSGTSTATIARGMAELASCPPPTLRVRAPGAGRKRLTDTDPGLLPALESLIEPHTRGDPVSPLRWTTLSLRALASTLTTQGHPVSASTVGHLLHTLGYSLQGSAKTTEGISHPDRDAQFTHLNATAAAFLNDAQPVIRVDTKAKEWLGNRDRPGRTWRPGKSAIKVDCHTFTTNDQPMAIPYGIYDIANNSGRVNLGTDHDTAQFAVESIRRWWQHRGRADHPNATRLLITADSGGSNDPRRWTWKSNLATFARESGLEITVCHLPPGTSKWNKIEHRMFCHITANWRGRPLTSYQVVLETIAATTTRTGLTIGAELDTGSYDLGISVTPAEFHALAITPNTFHGDWNYTLSPVPPRAPDAPATTHRTDPALTAMLTDPALTGMSRTAFEHLVAVSEPFLGGLGRSSIPATLPPPAQLPPPTDQQRGPHPPAPGSHPPPPQSGDHDVPGPTTGRQPHQPVHPVPGRKTAPGPAPDPHHADTRIASPHIGTATRPNTPRGNPSLTVIEIRAPAVPVYCLCTPAEDRPFFRKPVSSTTRTPPPVPRRSAA</sequence>
<keyword evidence="3" id="KW-1185">Reference proteome</keyword>
<name>G2P858_STRV4</name>
<proteinExistence type="predicted"/>
<dbReference type="eggNOG" id="COG1609">
    <property type="taxonomic scope" value="Bacteria"/>
</dbReference>
<feature type="compositionally biased region" description="Polar residues" evidence="1">
    <location>
        <begin position="543"/>
        <end position="553"/>
    </location>
</feature>
<dbReference type="KEGG" id="svl:Strvi_6420"/>
<accession>G2P858</accession>
<evidence type="ECO:0000313" key="3">
    <source>
        <dbReference type="Proteomes" id="UP000008703"/>
    </source>
</evidence>
<dbReference type="HOGENOM" id="CLU_455544_0_0_11"/>
<evidence type="ECO:0000313" key="2">
    <source>
        <dbReference type="EMBL" id="AEM85859.1"/>
    </source>
</evidence>
<evidence type="ECO:0000256" key="1">
    <source>
        <dbReference type="SAM" id="MobiDB-lite"/>
    </source>
</evidence>
<reference evidence="2" key="1">
    <citation type="submission" date="2011-08" db="EMBL/GenBank/DDBJ databases">
        <title>Complete sequence of chromosome of Streptomyces violaceusniger Tu 4113.</title>
        <authorList>
            <consortium name="US DOE Joint Genome Institute"/>
            <person name="Lucas S."/>
            <person name="Han J."/>
            <person name="Lapidus A."/>
            <person name="Cheng J.-F."/>
            <person name="Goodwin L."/>
            <person name="Pitluck S."/>
            <person name="Peters L."/>
            <person name="Ivanova N."/>
            <person name="Daligault H."/>
            <person name="Detter J.C."/>
            <person name="Han C."/>
            <person name="Tapia R."/>
            <person name="Land M."/>
            <person name="Hauser L."/>
            <person name="Kyrpides N."/>
            <person name="Ivanova N."/>
            <person name="Pagani I."/>
            <person name="Hagen A."/>
            <person name="Katz L."/>
            <person name="Fiedler H.-P."/>
            <person name="Keasling J."/>
            <person name="Fortman J."/>
            <person name="Woyke T."/>
        </authorList>
    </citation>
    <scope>NUCLEOTIDE SEQUENCE [LARGE SCALE GENOMIC DNA]</scope>
    <source>
        <strain evidence="2">Tu 4113</strain>
    </source>
</reference>
<feature type="compositionally biased region" description="Pro residues" evidence="1">
    <location>
        <begin position="462"/>
        <end position="492"/>
    </location>
</feature>
<organism evidence="2 3">
    <name type="scientific">Streptomyces violaceusniger (strain Tu 4113)</name>
    <dbReference type="NCBI Taxonomy" id="653045"/>
    <lineage>
        <taxon>Bacteria</taxon>
        <taxon>Bacillati</taxon>
        <taxon>Actinomycetota</taxon>
        <taxon>Actinomycetes</taxon>
        <taxon>Kitasatosporales</taxon>
        <taxon>Streptomycetaceae</taxon>
        <taxon>Streptomyces</taxon>
        <taxon>Streptomyces violaceusniger group</taxon>
    </lineage>
</organism>
<gene>
    <name evidence="2" type="ORF">Strvi_6420</name>
</gene>
<protein>
    <submittedName>
        <fullName evidence="2">Rhodopirellula transposase family protein</fullName>
    </submittedName>
</protein>
<dbReference type="Pfam" id="PF07592">
    <property type="entry name" value="DDE_Tnp_ISAZ013"/>
    <property type="match status" value="1"/>
</dbReference>
<dbReference type="EMBL" id="CP002994">
    <property type="protein sequence ID" value="AEM85859.1"/>
    <property type="molecule type" value="Genomic_DNA"/>
</dbReference>
<feature type="region of interest" description="Disordered" evidence="1">
    <location>
        <begin position="576"/>
        <end position="599"/>
    </location>
</feature>
<dbReference type="NCBIfam" id="NF033519">
    <property type="entry name" value="transpos_ISAzo13"/>
    <property type="match status" value="1"/>
</dbReference>
<feature type="region of interest" description="Disordered" evidence="1">
    <location>
        <begin position="457"/>
        <end position="553"/>
    </location>
</feature>
<dbReference type="Proteomes" id="UP000008703">
    <property type="component" value="Chromosome"/>
</dbReference>
<feature type="compositionally biased region" description="Pro residues" evidence="1">
    <location>
        <begin position="589"/>
        <end position="599"/>
    </location>
</feature>
<dbReference type="InterPro" id="IPR011518">
    <property type="entry name" value="Transposase_36"/>
</dbReference>